<dbReference type="EMBL" id="JACRTE010000004">
    <property type="protein sequence ID" value="MBC8596117.1"/>
    <property type="molecule type" value="Genomic_DNA"/>
</dbReference>
<evidence type="ECO:0000256" key="5">
    <source>
        <dbReference type="ARBA" id="ARBA00022989"/>
    </source>
</evidence>
<accession>A0A926FBA0</accession>
<comment type="subcellular location">
    <subcellularLocation>
        <location evidence="1">Cell membrane</location>
        <topology evidence="1">Multi-pass membrane protein</topology>
    </subcellularLocation>
</comment>
<feature type="transmembrane region" description="Helical" evidence="7">
    <location>
        <begin position="202"/>
        <end position="222"/>
    </location>
</feature>
<dbReference type="CDD" id="cd13144">
    <property type="entry name" value="MATE_like_4"/>
    <property type="match status" value="1"/>
</dbReference>
<dbReference type="InterPro" id="IPR052031">
    <property type="entry name" value="Membrane_Transporter-Flippase"/>
</dbReference>
<dbReference type="PIRSF" id="PIRSF006603">
    <property type="entry name" value="DinF"/>
    <property type="match status" value="1"/>
</dbReference>
<keyword evidence="3" id="KW-1003">Cell membrane</keyword>
<dbReference type="Proteomes" id="UP000647416">
    <property type="component" value="Unassembled WGS sequence"/>
</dbReference>
<evidence type="ECO:0000313" key="9">
    <source>
        <dbReference type="Proteomes" id="UP000647416"/>
    </source>
</evidence>
<dbReference type="RefSeq" id="WP_262431667.1">
    <property type="nucleotide sequence ID" value="NZ_JACRTE010000004.1"/>
</dbReference>
<dbReference type="NCBIfam" id="TIGR00797">
    <property type="entry name" value="matE"/>
    <property type="match status" value="1"/>
</dbReference>
<keyword evidence="6 7" id="KW-0472">Membrane</keyword>
<evidence type="ECO:0000256" key="6">
    <source>
        <dbReference type="ARBA" id="ARBA00023136"/>
    </source>
</evidence>
<dbReference type="PANTHER" id="PTHR43549:SF2">
    <property type="entry name" value="MULTIDRUG RESISTANCE PROTEIN NORM-RELATED"/>
    <property type="match status" value="1"/>
</dbReference>
<protein>
    <submittedName>
        <fullName evidence="8">MATE family efflux transporter</fullName>
    </submittedName>
</protein>
<gene>
    <name evidence="8" type="ORF">H8706_04445</name>
</gene>
<feature type="transmembrane region" description="Helical" evidence="7">
    <location>
        <begin position="54"/>
        <end position="76"/>
    </location>
</feature>
<dbReference type="GO" id="GO:0005886">
    <property type="term" value="C:plasma membrane"/>
    <property type="evidence" value="ECO:0007669"/>
    <property type="project" value="UniProtKB-SubCell"/>
</dbReference>
<proteinExistence type="predicted"/>
<organism evidence="8 9">
    <name type="scientific">Qingrenia yutianensis</name>
    <dbReference type="NCBI Taxonomy" id="2763676"/>
    <lineage>
        <taxon>Bacteria</taxon>
        <taxon>Bacillati</taxon>
        <taxon>Bacillota</taxon>
        <taxon>Clostridia</taxon>
        <taxon>Eubacteriales</taxon>
        <taxon>Oscillospiraceae</taxon>
        <taxon>Qingrenia</taxon>
    </lineage>
</organism>
<evidence type="ECO:0000256" key="3">
    <source>
        <dbReference type="ARBA" id="ARBA00022475"/>
    </source>
</evidence>
<evidence type="ECO:0000313" key="8">
    <source>
        <dbReference type="EMBL" id="MBC8596117.1"/>
    </source>
</evidence>
<comment type="caution">
    <text evidence="8">The sequence shown here is derived from an EMBL/GenBank/DDBJ whole genome shotgun (WGS) entry which is preliminary data.</text>
</comment>
<evidence type="ECO:0000256" key="4">
    <source>
        <dbReference type="ARBA" id="ARBA00022692"/>
    </source>
</evidence>
<dbReference type="AlphaFoldDB" id="A0A926FBA0"/>
<evidence type="ECO:0000256" key="1">
    <source>
        <dbReference type="ARBA" id="ARBA00004651"/>
    </source>
</evidence>
<feature type="transmembrane region" description="Helical" evidence="7">
    <location>
        <begin position="96"/>
        <end position="118"/>
    </location>
</feature>
<feature type="transmembrane region" description="Helical" evidence="7">
    <location>
        <begin position="138"/>
        <end position="156"/>
    </location>
</feature>
<keyword evidence="2" id="KW-0813">Transport</keyword>
<dbReference type="InterPro" id="IPR048279">
    <property type="entry name" value="MdtK-like"/>
</dbReference>
<keyword evidence="5 7" id="KW-1133">Transmembrane helix</keyword>
<evidence type="ECO:0000256" key="7">
    <source>
        <dbReference type="SAM" id="Phobius"/>
    </source>
</evidence>
<feature type="transmembrane region" description="Helical" evidence="7">
    <location>
        <begin position="392"/>
        <end position="413"/>
    </location>
</feature>
<feature type="transmembrane region" description="Helical" evidence="7">
    <location>
        <begin position="364"/>
        <end position="385"/>
    </location>
</feature>
<evidence type="ECO:0000256" key="2">
    <source>
        <dbReference type="ARBA" id="ARBA00022448"/>
    </source>
</evidence>
<keyword evidence="4 7" id="KW-0812">Transmembrane</keyword>
<feature type="transmembrane region" description="Helical" evidence="7">
    <location>
        <begin position="243"/>
        <end position="267"/>
    </location>
</feature>
<dbReference type="Pfam" id="PF01554">
    <property type="entry name" value="MatE"/>
    <property type="match status" value="2"/>
</dbReference>
<name>A0A926FBA0_9FIRM</name>
<reference evidence="8" key="1">
    <citation type="submission" date="2020-08" db="EMBL/GenBank/DDBJ databases">
        <title>Genome public.</title>
        <authorList>
            <person name="Liu C."/>
            <person name="Sun Q."/>
        </authorList>
    </citation>
    <scope>NUCLEOTIDE SEQUENCE</scope>
    <source>
        <strain evidence="8">NSJ-50</strain>
    </source>
</reference>
<feature type="transmembrane region" description="Helical" evidence="7">
    <location>
        <begin position="327"/>
        <end position="344"/>
    </location>
</feature>
<dbReference type="InterPro" id="IPR002528">
    <property type="entry name" value="MATE_fam"/>
</dbReference>
<dbReference type="GO" id="GO:0042910">
    <property type="term" value="F:xenobiotic transmembrane transporter activity"/>
    <property type="evidence" value="ECO:0007669"/>
    <property type="project" value="InterPro"/>
</dbReference>
<dbReference type="PANTHER" id="PTHR43549">
    <property type="entry name" value="MULTIDRUG RESISTANCE PROTEIN YPNP-RELATED"/>
    <property type="match status" value="1"/>
</dbReference>
<dbReference type="GO" id="GO:0015297">
    <property type="term" value="F:antiporter activity"/>
    <property type="evidence" value="ECO:0007669"/>
    <property type="project" value="InterPro"/>
</dbReference>
<sequence length="455" mass="50467">MKENKMGTMPMTKLIFSMSLPAMFSMLIQALYNIVDSIFVSFLGENALTAVSLVYPMQMLIISFAVGTGVGVNSLISRRLGEKEYDEASHAANHGLVLGFITWIIFALIGIFFTKPFISSMAKGASDVSADIINWGVDYMWVVMVFSFGVFIEVSIEKSIQATGNMLYPMIFQLIGAVINLIFDPIFIFGFGFIPAMGVKGAAIATVMGQIIAMFYALYIALKKDFHVKFTLKNFKFRLKTVKDIYVVGIPSIVMQSIASVLITFLNKILIVLTPTAVTVLGVYYKLQSFVFMPVFGLTQGVMPIMGYNYGARNRKRLVDAVKKGTIIAAVIMAVGTAIFSLFPRQLLMIFNAKPDMLEIGMPALRIISLNFIPAAIGIMFGTFFQAIGKGVYSLTVSFLRQIVLILPVAKFLSQFGVINVWFAFPIAESFSLIFCIFMYMNVYKKQIKTMQTSV</sequence>
<feature type="transmembrane region" description="Helical" evidence="7">
    <location>
        <begin position="419"/>
        <end position="441"/>
    </location>
</feature>
<keyword evidence="9" id="KW-1185">Reference proteome</keyword>
<feature type="transmembrane region" description="Helical" evidence="7">
    <location>
        <begin position="168"/>
        <end position="196"/>
    </location>
</feature>
<feature type="transmembrane region" description="Helical" evidence="7">
    <location>
        <begin position="287"/>
        <end position="306"/>
    </location>
</feature>